<keyword evidence="6" id="KW-1185">Reference proteome</keyword>
<sequence length="243" mass="27006">MQMNLAQLIKLLLVASFFVPSVNGDNENKCVPDDIATLPDDCLTIEGKKLIITGKDSEMDKVRNKLKQVRRIESGLEVDGTDLETFDLLPQVEQILNPDGPAIIFKNNGKLQRILMPKLLALNGKDEDVQFENDNFPSAAYTEVTSSRDLLILESKSRASHSRKECSAGFFQFKTEESSGMNAIVIGLIIACVIAFLAIIGQGYFMYKHWNDNDDSDTSKRSNEASEKLPPTAGSKMEDPKMK</sequence>
<feature type="domain" description="Receptor L-domain" evidence="4">
    <location>
        <begin position="41"/>
        <end position="131"/>
    </location>
</feature>
<dbReference type="Bgee" id="WBGene00011322">
    <property type="expression patterns" value="Expressed in adult organism and 1 other cell type or tissue"/>
</dbReference>
<evidence type="ECO:0000313" key="5">
    <source>
        <dbReference type="EMBL" id="CAB01661.3"/>
    </source>
</evidence>
<dbReference type="PANTHER" id="PTHR21662:SF54">
    <property type="entry name" value="PEPTIDASE_M1 DOMAIN-CONTAINING PROTEIN-RELATED"/>
    <property type="match status" value="1"/>
</dbReference>
<dbReference type="UCSC" id="T01C3.5">
    <property type="organism name" value="c. elegans"/>
</dbReference>
<accession>Q22057</accession>
<dbReference type="AGR" id="WB:WBGene00011322"/>
<evidence type="ECO:0000313" key="6">
    <source>
        <dbReference type="Proteomes" id="UP000001940"/>
    </source>
</evidence>
<dbReference type="GeneID" id="187941"/>
<organism evidence="5 6">
    <name type="scientific">Caenorhabditis elegans</name>
    <dbReference type="NCBI Taxonomy" id="6239"/>
    <lineage>
        <taxon>Eukaryota</taxon>
        <taxon>Metazoa</taxon>
        <taxon>Ecdysozoa</taxon>
        <taxon>Nematoda</taxon>
        <taxon>Chromadorea</taxon>
        <taxon>Rhabditida</taxon>
        <taxon>Rhabditina</taxon>
        <taxon>Rhabditomorpha</taxon>
        <taxon>Rhabditoidea</taxon>
        <taxon>Rhabditidae</taxon>
        <taxon>Peloderinae</taxon>
        <taxon>Caenorhabditis</taxon>
    </lineage>
</organism>
<dbReference type="AlphaFoldDB" id="Q22057"/>
<dbReference type="HOGENOM" id="CLU_076970_1_0_1"/>
<feature type="signal peptide" evidence="3">
    <location>
        <begin position="1"/>
        <end position="24"/>
    </location>
</feature>
<dbReference type="SMR" id="Q22057"/>
<feature type="region of interest" description="Disordered" evidence="1">
    <location>
        <begin position="214"/>
        <end position="243"/>
    </location>
</feature>
<dbReference type="Proteomes" id="UP000001940">
    <property type="component" value="Chromosome V"/>
</dbReference>
<dbReference type="KEGG" id="cel:CELE_T01C3.5"/>
<dbReference type="PANTHER" id="PTHR21662">
    <property type="entry name" value="RECEPTOR PROTEIN-TYROSINE KINASE"/>
    <property type="match status" value="1"/>
</dbReference>
<dbReference type="eggNOG" id="ENOG502TI76">
    <property type="taxonomic scope" value="Eukaryota"/>
</dbReference>
<feature type="chain" id="PRO_5004201022" evidence="3">
    <location>
        <begin position="25"/>
        <end position="243"/>
    </location>
</feature>
<dbReference type="STRING" id="6239.T01C3.5.1"/>
<reference evidence="5 6" key="1">
    <citation type="journal article" date="1998" name="Science">
        <title>Genome sequence of the nematode C. elegans: a platform for investigating biology.</title>
        <authorList>
            <consortium name="The C. elegans sequencing consortium"/>
            <person name="Sulson J.E."/>
            <person name="Waterston R."/>
        </authorList>
    </citation>
    <scope>NUCLEOTIDE SEQUENCE [LARGE SCALE GENOMIC DNA]</scope>
    <source>
        <strain evidence="5 6">Bristol N2</strain>
    </source>
</reference>
<dbReference type="InParanoid" id="Q22057"/>
<keyword evidence="2" id="KW-0812">Transmembrane</keyword>
<dbReference type="CTD" id="187941"/>
<dbReference type="EMBL" id="BX284605">
    <property type="protein sequence ID" value="CAB01661.3"/>
    <property type="molecule type" value="Genomic_DNA"/>
</dbReference>
<evidence type="ECO:0000256" key="3">
    <source>
        <dbReference type="SAM" id="SignalP"/>
    </source>
</evidence>
<keyword evidence="3" id="KW-0732">Signal</keyword>
<feature type="compositionally biased region" description="Basic and acidic residues" evidence="1">
    <location>
        <begin position="214"/>
        <end position="227"/>
    </location>
</feature>
<name>Q22057_CAEEL</name>
<dbReference type="OMA" id="MEEDCVI"/>
<dbReference type="RefSeq" id="NP_506689.2">
    <property type="nucleotide sequence ID" value="NM_074288.4"/>
</dbReference>
<protein>
    <submittedName>
        <fullName evidence="5">Receptor L-domain domain-containing protein</fullName>
    </submittedName>
</protein>
<keyword evidence="5" id="KW-0675">Receptor</keyword>
<proteinExistence type="predicted"/>
<evidence type="ECO:0000256" key="2">
    <source>
        <dbReference type="SAM" id="Phobius"/>
    </source>
</evidence>
<dbReference type="InterPro" id="IPR000494">
    <property type="entry name" value="Rcpt_L-dom"/>
</dbReference>
<dbReference type="InterPro" id="IPR053079">
    <property type="entry name" value="SPS2_domain"/>
</dbReference>
<dbReference type="InterPro" id="IPR036941">
    <property type="entry name" value="Rcpt_L-dom_sf"/>
</dbReference>
<dbReference type="WormBase" id="T01C3.5">
    <property type="protein sequence ID" value="CE46054"/>
    <property type="gene ID" value="WBGene00011322"/>
    <property type="gene designation" value="irld-14"/>
</dbReference>
<keyword evidence="2" id="KW-1133">Transmembrane helix</keyword>
<dbReference type="FunCoup" id="Q22057">
    <property type="interactions" value="1522"/>
</dbReference>
<evidence type="ECO:0000259" key="4">
    <source>
        <dbReference type="Pfam" id="PF01030"/>
    </source>
</evidence>
<dbReference type="Gene3D" id="3.80.20.20">
    <property type="entry name" value="Receptor L-domain"/>
    <property type="match status" value="1"/>
</dbReference>
<evidence type="ECO:0000313" key="7">
    <source>
        <dbReference type="WormBase" id="T01C3.5"/>
    </source>
</evidence>
<dbReference type="OrthoDB" id="5872431at2759"/>
<dbReference type="Pfam" id="PF01030">
    <property type="entry name" value="Recep_L_domain"/>
    <property type="match status" value="1"/>
</dbReference>
<evidence type="ECO:0000256" key="1">
    <source>
        <dbReference type="SAM" id="MobiDB-lite"/>
    </source>
</evidence>
<feature type="transmembrane region" description="Helical" evidence="2">
    <location>
        <begin position="180"/>
        <end position="200"/>
    </location>
</feature>
<keyword evidence="2" id="KW-0472">Membrane</keyword>
<gene>
    <name evidence="5 7" type="primary">irld-14</name>
    <name evidence="5" type="ORF">CELE_T01C3.5</name>
    <name evidence="7" type="ORF">T01C3.5</name>
</gene>
<dbReference type="PaxDb" id="6239-T01C3.5"/>
<dbReference type="SUPFAM" id="SSF52058">
    <property type="entry name" value="L domain-like"/>
    <property type="match status" value="1"/>
</dbReference>